<accession>A0A419DER7</accession>
<sequence>MREYIEVQIIKKANEFFSLVEEKTKKIKKYSNFLDAMREDSMEIVSLVSMSYETYGENERLECYKKAIKLCENVIFYARLFREYQRITNSSYKIIKCQGDLLIRLLEGLIKIERKNKVKNQYLFSLKFAK</sequence>
<dbReference type="Gene3D" id="1.20.1440.60">
    <property type="entry name" value="23S rRNA-intervening sequence"/>
    <property type="match status" value="1"/>
</dbReference>
<dbReference type="Proteomes" id="UP000285655">
    <property type="component" value="Unassembled WGS sequence"/>
</dbReference>
<dbReference type="InterPro" id="IPR036583">
    <property type="entry name" value="23S_rRNA_IVS_sf"/>
</dbReference>
<evidence type="ECO:0000313" key="1">
    <source>
        <dbReference type="EMBL" id="RJO61540.1"/>
    </source>
</evidence>
<evidence type="ECO:0000313" key="2">
    <source>
        <dbReference type="Proteomes" id="UP000285655"/>
    </source>
</evidence>
<reference evidence="1 2" key="1">
    <citation type="journal article" date="2017" name="ISME J.">
        <title>Energy and carbon metabolisms in a deep terrestrial subsurface fluid microbial community.</title>
        <authorList>
            <person name="Momper L."/>
            <person name="Jungbluth S.P."/>
            <person name="Lee M.D."/>
            <person name="Amend J.P."/>
        </authorList>
    </citation>
    <scope>NUCLEOTIDE SEQUENCE [LARGE SCALE GENOMIC DNA]</scope>
    <source>
        <strain evidence="1">SURF_29</strain>
    </source>
</reference>
<dbReference type="EMBL" id="QZJW01000017">
    <property type="protein sequence ID" value="RJO61540.1"/>
    <property type="molecule type" value="Genomic_DNA"/>
</dbReference>
<name>A0A419DER7_9BACT</name>
<proteinExistence type="predicted"/>
<organism evidence="1 2">
    <name type="scientific">candidate division WS5 bacterium</name>
    <dbReference type="NCBI Taxonomy" id="2093353"/>
    <lineage>
        <taxon>Bacteria</taxon>
        <taxon>candidate division WS5</taxon>
    </lineage>
</organism>
<comment type="caution">
    <text evidence="1">The sequence shown here is derived from an EMBL/GenBank/DDBJ whole genome shotgun (WGS) entry which is preliminary data.</text>
</comment>
<gene>
    <name evidence="1" type="ORF">C4544_02285</name>
</gene>
<dbReference type="AlphaFoldDB" id="A0A419DER7"/>
<evidence type="ECO:0008006" key="3">
    <source>
        <dbReference type="Google" id="ProtNLM"/>
    </source>
</evidence>
<protein>
    <recommendedName>
        <fullName evidence="3">Four helix bundle protein</fullName>
    </recommendedName>
</protein>